<accession>A0A0A9F552</accession>
<dbReference type="EMBL" id="GBRH01190424">
    <property type="protein sequence ID" value="JAE07472.1"/>
    <property type="molecule type" value="Transcribed_RNA"/>
</dbReference>
<evidence type="ECO:0000313" key="1">
    <source>
        <dbReference type="EMBL" id="JAE07472.1"/>
    </source>
</evidence>
<dbReference type="AlphaFoldDB" id="A0A0A9F552"/>
<protein>
    <submittedName>
        <fullName evidence="1">Uncharacterized protein</fullName>
    </submittedName>
</protein>
<name>A0A0A9F552_ARUDO</name>
<proteinExistence type="predicted"/>
<organism evidence="1">
    <name type="scientific">Arundo donax</name>
    <name type="common">Giant reed</name>
    <name type="synonym">Donax arundinaceus</name>
    <dbReference type="NCBI Taxonomy" id="35708"/>
    <lineage>
        <taxon>Eukaryota</taxon>
        <taxon>Viridiplantae</taxon>
        <taxon>Streptophyta</taxon>
        <taxon>Embryophyta</taxon>
        <taxon>Tracheophyta</taxon>
        <taxon>Spermatophyta</taxon>
        <taxon>Magnoliopsida</taxon>
        <taxon>Liliopsida</taxon>
        <taxon>Poales</taxon>
        <taxon>Poaceae</taxon>
        <taxon>PACMAD clade</taxon>
        <taxon>Arundinoideae</taxon>
        <taxon>Arundineae</taxon>
        <taxon>Arundo</taxon>
    </lineage>
</organism>
<reference evidence="1" key="2">
    <citation type="journal article" date="2015" name="Data Brief">
        <title>Shoot transcriptome of the giant reed, Arundo donax.</title>
        <authorList>
            <person name="Barrero R.A."/>
            <person name="Guerrero F.D."/>
            <person name="Moolhuijzen P."/>
            <person name="Goolsby J.A."/>
            <person name="Tidwell J."/>
            <person name="Bellgard S.E."/>
            <person name="Bellgard M.I."/>
        </authorList>
    </citation>
    <scope>NUCLEOTIDE SEQUENCE</scope>
    <source>
        <tissue evidence="1">Shoot tissue taken approximately 20 cm above the soil surface</tissue>
    </source>
</reference>
<reference evidence="1" key="1">
    <citation type="submission" date="2014-09" db="EMBL/GenBank/DDBJ databases">
        <authorList>
            <person name="Magalhaes I.L.F."/>
            <person name="Oliveira U."/>
            <person name="Santos F.R."/>
            <person name="Vidigal T.H.D.A."/>
            <person name="Brescovit A.D."/>
            <person name="Santos A.J."/>
        </authorList>
    </citation>
    <scope>NUCLEOTIDE SEQUENCE</scope>
    <source>
        <tissue evidence="1">Shoot tissue taken approximately 20 cm above the soil surface</tissue>
    </source>
</reference>
<sequence>MTSSKVLNKIIAYELSMGIVPSSSSEVKSLALISGQSSKNKMRKKNQT</sequence>